<reference evidence="1 2" key="1">
    <citation type="submission" date="2021-04" db="EMBL/GenBank/DDBJ databases">
        <title>Mariniflexile gromovii gen. nov., sp. nov., a gliding bacterium isolated from the sea urchin Strongylocentrotus intermedius.</title>
        <authorList>
            <person name="Ko S."/>
            <person name="Le V."/>
            <person name="Ahn C.-Y."/>
            <person name="Oh H.-M."/>
        </authorList>
    </citation>
    <scope>NUCLEOTIDE SEQUENCE [LARGE SCALE GENOMIC DNA]</scope>
    <source>
        <strain evidence="1 2">KCTC 12570</strain>
    </source>
</reference>
<organism evidence="1 2">
    <name type="scientific">Mariniflexile gromovii</name>
    <dbReference type="NCBI Taxonomy" id="362523"/>
    <lineage>
        <taxon>Bacteria</taxon>
        <taxon>Pseudomonadati</taxon>
        <taxon>Bacteroidota</taxon>
        <taxon>Flavobacteriia</taxon>
        <taxon>Flavobacteriales</taxon>
        <taxon>Flavobacteriaceae</taxon>
        <taxon>Mariniflexile</taxon>
    </lineage>
</organism>
<evidence type="ECO:0008006" key="3">
    <source>
        <dbReference type="Google" id="ProtNLM"/>
    </source>
</evidence>
<keyword evidence="2" id="KW-1185">Reference proteome</keyword>
<comment type="caution">
    <text evidence="1">The sequence shown here is derived from an EMBL/GenBank/DDBJ whole genome shotgun (WGS) entry which is preliminary data.</text>
</comment>
<protein>
    <recommendedName>
        <fullName evidence="3">PepSY-like beta-lactamase-inhibitor</fullName>
    </recommendedName>
</protein>
<evidence type="ECO:0000313" key="1">
    <source>
        <dbReference type="EMBL" id="MBP0902308.1"/>
    </source>
</evidence>
<dbReference type="Proteomes" id="UP000670776">
    <property type="component" value="Unassembled WGS sequence"/>
</dbReference>
<dbReference type="PROSITE" id="PS51257">
    <property type="entry name" value="PROKAR_LIPOPROTEIN"/>
    <property type="match status" value="1"/>
</dbReference>
<gene>
    <name evidence="1" type="ORF">J8H85_00585</name>
</gene>
<accession>A0ABS4BPG7</accession>
<evidence type="ECO:0000313" key="2">
    <source>
        <dbReference type="Proteomes" id="UP000670776"/>
    </source>
</evidence>
<dbReference type="RefSeq" id="WP_209651620.1">
    <property type="nucleotide sequence ID" value="NZ_JAGJCB010000001.1"/>
</dbReference>
<dbReference type="EMBL" id="JAGJCB010000001">
    <property type="protein sequence ID" value="MBP0902308.1"/>
    <property type="molecule type" value="Genomic_DNA"/>
</dbReference>
<sequence length="187" mass="21904">MNKLIYMLLIVLAFISCNGGKTKKDTLKESVEKFKDTLGTLEIEEYIPKEYTEVKTDTLLSNGFSISIKTYTDMNRSVKFKYKVDATLTHIDHFRDWISEVKIKKNDVLIFNKKLDANFFLEQDKTLKDSLNKAINNKVWINEDFPLEKNHVYLLGGFIFPKAEKVLYYDIKIDSKGNYSIKEIEDY</sequence>
<name>A0ABS4BPG7_9FLAO</name>
<proteinExistence type="predicted"/>